<evidence type="ECO:0000259" key="7">
    <source>
        <dbReference type="Pfam" id="PF21981"/>
    </source>
</evidence>
<sequence length="152" mass="17754">MYQTQSEVKNAAIGLLARREHSRKELRDKLASRCEAVDLEAVLDDLAGNGYQSDQRFTESFIRMRAGQGQGWVKIRFELQRKGIDNELVAAVSEATEIDWFALAQEMYQRKYRTELDRSDYKERAKRMRFMAQRGFTSEQINYAIESASQRE</sequence>
<dbReference type="RefSeq" id="WP_205213190.1">
    <property type="nucleotide sequence ID" value="NZ_JAFFZP010000007.1"/>
</dbReference>
<evidence type="ECO:0000256" key="5">
    <source>
        <dbReference type="HAMAP-Rule" id="MF_01114"/>
    </source>
</evidence>
<evidence type="ECO:0000259" key="6">
    <source>
        <dbReference type="Pfam" id="PF02631"/>
    </source>
</evidence>
<dbReference type="InterPro" id="IPR003783">
    <property type="entry name" value="Regulatory_RecX"/>
</dbReference>
<name>A0ABS2W647_9GAMM</name>
<comment type="caution">
    <text evidence="9">The sequence shown here is derived from an EMBL/GenBank/DDBJ whole genome shotgun (WGS) entry which is preliminary data.</text>
</comment>
<feature type="domain" description="RecX first three-helical" evidence="8">
    <location>
        <begin position="9"/>
        <end position="46"/>
    </location>
</feature>
<comment type="subcellular location">
    <subcellularLocation>
        <location evidence="1 5">Cytoplasm</location>
    </subcellularLocation>
</comment>
<dbReference type="InterPro" id="IPR036388">
    <property type="entry name" value="WH-like_DNA-bd_sf"/>
</dbReference>
<dbReference type="Pfam" id="PF21981">
    <property type="entry name" value="RecX_HTH3"/>
    <property type="match status" value="1"/>
</dbReference>
<dbReference type="Proteomes" id="UP000760472">
    <property type="component" value="Unassembled WGS sequence"/>
</dbReference>
<dbReference type="Pfam" id="PF02631">
    <property type="entry name" value="RecX_HTH2"/>
    <property type="match status" value="1"/>
</dbReference>
<accession>A0ABS2W647</accession>
<dbReference type="Gene3D" id="1.10.10.10">
    <property type="entry name" value="Winged helix-like DNA-binding domain superfamily/Winged helix DNA-binding domain"/>
    <property type="match status" value="3"/>
</dbReference>
<dbReference type="EMBL" id="JAFFZP010000007">
    <property type="protein sequence ID" value="MBN0986982.1"/>
    <property type="molecule type" value="Genomic_DNA"/>
</dbReference>
<evidence type="ECO:0000313" key="9">
    <source>
        <dbReference type="EMBL" id="MBN0986982.1"/>
    </source>
</evidence>
<keyword evidence="10" id="KW-1185">Reference proteome</keyword>
<keyword evidence="4 5" id="KW-0963">Cytoplasm</keyword>
<feature type="domain" description="RecX second three-helical" evidence="6">
    <location>
        <begin position="53"/>
        <end position="91"/>
    </location>
</feature>
<proteinExistence type="inferred from homology"/>
<comment type="function">
    <text evidence="5">Modulates RecA activity.</text>
</comment>
<dbReference type="PANTHER" id="PTHR33602:SF1">
    <property type="entry name" value="REGULATORY PROTEIN RECX FAMILY PROTEIN"/>
    <property type="match status" value="1"/>
</dbReference>
<feature type="domain" description="RecX third three-helical" evidence="7">
    <location>
        <begin position="98"/>
        <end position="145"/>
    </location>
</feature>
<gene>
    <name evidence="5" type="primary">recX</name>
    <name evidence="9" type="ORF">JW498_06400</name>
</gene>
<evidence type="ECO:0000256" key="1">
    <source>
        <dbReference type="ARBA" id="ARBA00004496"/>
    </source>
</evidence>
<dbReference type="InterPro" id="IPR053926">
    <property type="entry name" value="RecX_HTH_1st"/>
</dbReference>
<dbReference type="InterPro" id="IPR053925">
    <property type="entry name" value="RecX_HTH_3rd"/>
</dbReference>
<dbReference type="HAMAP" id="MF_01114">
    <property type="entry name" value="RecX"/>
    <property type="match status" value="1"/>
</dbReference>
<evidence type="ECO:0000256" key="2">
    <source>
        <dbReference type="ARBA" id="ARBA00009695"/>
    </source>
</evidence>
<dbReference type="PANTHER" id="PTHR33602">
    <property type="entry name" value="REGULATORY PROTEIN RECX FAMILY PROTEIN"/>
    <property type="match status" value="1"/>
</dbReference>
<protein>
    <recommendedName>
        <fullName evidence="3 5">Regulatory protein RecX</fullName>
    </recommendedName>
</protein>
<comment type="similarity">
    <text evidence="2 5">Belongs to the RecX family.</text>
</comment>
<organism evidence="9 10">
    <name type="scientific">Amphritea pacifica</name>
    <dbReference type="NCBI Taxonomy" id="2811233"/>
    <lineage>
        <taxon>Bacteria</taxon>
        <taxon>Pseudomonadati</taxon>
        <taxon>Pseudomonadota</taxon>
        <taxon>Gammaproteobacteria</taxon>
        <taxon>Oceanospirillales</taxon>
        <taxon>Oceanospirillaceae</taxon>
        <taxon>Amphritea</taxon>
    </lineage>
</organism>
<evidence type="ECO:0000256" key="3">
    <source>
        <dbReference type="ARBA" id="ARBA00018111"/>
    </source>
</evidence>
<evidence type="ECO:0000259" key="8">
    <source>
        <dbReference type="Pfam" id="PF21982"/>
    </source>
</evidence>
<reference evidence="9 10" key="1">
    <citation type="submission" date="2021-02" db="EMBL/GenBank/DDBJ databases">
        <title>A novel species of genus Amphritea isolated from a fishpond in China.</title>
        <authorList>
            <person name="Lu H."/>
        </authorList>
    </citation>
    <scope>NUCLEOTIDE SEQUENCE [LARGE SCALE GENOMIC DNA]</scope>
    <source>
        <strain evidence="9 10">RP18W</strain>
    </source>
</reference>
<evidence type="ECO:0000313" key="10">
    <source>
        <dbReference type="Proteomes" id="UP000760472"/>
    </source>
</evidence>
<evidence type="ECO:0000256" key="4">
    <source>
        <dbReference type="ARBA" id="ARBA00022490"/>
    </source>
</evidence>
<dbReference type="Pfam" id="PF21982">
    <property type="entry name" value="RecX_HTH1"/>
    <property type="match status" value="1"/>
</dbReference>
<dbReference type="InterPro" id="IPR053924">
    <property type="entry name" value="RecX_HTH_2nd"/>
</dbReference>